<gene>
    <name evidence="3" type="ORF">SNAT2548_LOCUS20073</name>
</gene>
<feature type="signal peptide" evidence="1">
    <location>
        <begin position="1"/>
        <end position="18"/>
    </location>
</feature>
<dbReference type="EMBL" id="CAJNDS010002199">
    <property type="protein sequence ID" value="CAE7368715.1"/>
    <property type="molecule type" value="Genomic_DNA"/>
</dbReference>
<accession>A0A812QFI8</accession>
<protein>
    <recommendedName>
        <fullName evidence="2">Nucleotide-diphospho-sugar transferase domain-containing protein</fullName>
    </recommendedName>
</protein>
<organism evidence="3 4">
    <name type="scientific">Symbiodinium natans</name>
    <dbReference type="NCBI Taxonomy" id="878477"/>
    <lineage>
        <taxon>Eukaryota</taxon>
        <taxon>Sar</taxon>
        <taxon>Alveolata</taxon>
        <taxon>Dinophyceae</taxon>
        <taxon>Suessiales</taxon>
        <taxon>Symbiodiniaceae</taxon>
        <taxon>Symbiodinium</taxon>
    </lineage>
</organism>
<comment type="caution">
    <text evidence="3">The sequence shown here is derived from an EMBL/GenBank/DDBJ whole genome shotgun (WGS) entry which is preliminary data.</text>
</comment>
<feature type="domain" description="Nucleotide-diphospho-sugar transferase" evidence="2">
    <location>
        <begin position="154"/>
        <end position="277"/>
    </location>
</feature>
<name>A0A812QFI8_9DINO</name>
<dbReference type="OrthoDB" id="406392at2759"/>
<proteinExistence type="predicted"/>
<dbReference type="InterPro" id="IPR005069">
    <property type="entry name" value="Nucl-diP-sugar_transferase"/>
</dbReference>
<dbReference type="AlphaFoldDB" id="A0A812QFI8"/>
<reference evidence="3" key="1">
    <citation type="submission" date="2021-02" db="EMBL/GenBank/DDBJ databases">
        <authorList>
            <person name="Dougan E. K."/>
            <person name="Rhodes N."/>
            <person name="Thang M."/>
            <person name="Chan C."/>
        </authorList>
    </citation>
    <scope>NUCLEOTIDE SEQUENCE</scope>
</reference>
<feature type="chain" id="PRO_5032808315" description="Nucleotide-diphospho-sugar transferase domain-containing protein" evidence="1">
    <location>
        <begin position="19"/>
        <end position="321"/>
    </location>
</feature>
<sequence length="321" mass="36292">MFLKLLPLLATGFVGCYGVDGVGTDLWTNFLIFDHHYLPMAKCWFQWFKKSASARPLQVGCMDGPSCAEAELWRQSLQNKVGGMNITNVLNPSQVEQTWVDMSISTEGEMKLVQPHPGHRQMIRSEVSTGSDFPRGNYIQMYHKMLWDSLSQKNAVLHLDVDALWLRSPDSSLARVLEQFPDADIISSSSTEWDPKKISDKWGFVLNVGFIMYRNTERVRELFEDDLLSVPTEKQSCQVLLNFALDRRGCQWSGSSLENRVGICGGIKVIALPQTFVSRATDLVYNPEDPTMPIIAHPDTGLLHLTGINRMEKFRKMGLCT</sequence>
<evidence type="ECO:0000313" key="4">
    <source>
        <dbReference type="Proteomes" id="UP000604046"/>
    </source>
</evidence>
<evidence type="ECO:0000256" key="1">
    <source>
        <dbReference type="SAM" id="SignalP"/>
    </source>
</evidence>
<dbReference type="Pfam" id="PF03407">
    <property type="entry name" value="Nucleotid_trans"/>
    <property type="match status" value="1"/>
</dbReference>
<evidence type="ECO:0000313" key="3">
    <source>
        <dbReference type="EMBL" id="CAE7368715.1"/>
    </source>
</evidence>
<keyword evidence="4" id="KW-1185">Reference proteome</keyword>
<keyword evidence="1" id="KW-0732">Signal</keyword>
<evidence type="ECO:0000259" key="2">
    <source>
        <dbReference type="Pfam" id="PF03407"/>
    </source>
</evidence>
<dbReference type="Proteomes" id="UP000604046">
    <property type="component" value="Unassembled WGS sequence"/>
</dbReference>